<dbReference type="EMBL" id="JADNYJ010000474">
    <property type="protein sequence ID" value="KAF8869260.1"/>
    <property type="molecule type" value="Genomic_DNA"/>
</dbReference>
<dbReference type="Proteomes" id="UP000724874">
    <property type="component" value="Unassembled WGS sequence"/>
</dbReference>
<sequence>MFHYNVNTGTDFTSWNLTDMYNHWHPNVDHSFPTSRRSSPSSEASFDLTPRSTPSSMARSKSGLEPACTFCAGTLGELKRFEPSQPCHHEARHGELCQACLNSEEIKGQIEEAKKVLDTLLEQYRGLREQMNHVHDPIAREIPSEIISYIFQFCMPNLPADGDIQKLTSAEMAIPLVLSAVCKHWRQIARSTPELWSFINIDTSTPSRIGLEGQCNNAIDRLNLSCKVPLTIRLSSSENNNIVAETLDLVRTITQFSHRWRVLDLQDHGEMFYHISNLAGPTPLLRTLRLRVLQNRNSDNYSDCRFQLPNASPEEVVLERISPYSVKIEWDAVSRVHAIGLRLQHCLQVLRQAPHLKHFSLSGVEYHADRFLGTPNVIVHQALEELVLSQSHNPLLMDLTVLNGISAPVLQSLTIGTSARFDAPLISRFLRRSSCTLRELIIGEVYINQHHGLIDLLKEIPSLFQLEISPGLSQNRLTNAITKYLSQTCFDEQILPRLQSVKLKVTPSNNIEWKYIPGMFGSLEDLQNCRRRPLRAVKVQYTPRGKSPVCFIDEATLCNMSGILEAGLDLEIGDTSIGYDLISVSRKHYSKRKGRG</sequence>
<keyword evidence="1" id="KW-0175">Coiled coil</keyword>
<keyword evidence="4" id="KW-1185">Reference proteome</keyword>
<evidence type="ECO:0008006" key="5">
    <source>
        <dbReference type="Google" id="ProtNLM"/>
    </source>
</evidence>
<name>A0A9P5N7Z9_GYMJU</name>
<accession>A0A9P5N7Z9</accession>
<feature type="compositionally biased region" description="Low complexity" evidence="2">
    <location>
        <begin position="31"/>
        <end position="46"/>
    </location>
</feature>
<dbReference type="Gene3D" id="1.20.1280.50">
    <property type="match status" value="1"/>
</dbReference>
<evidence type="ECO:0000313" key="4">
    <source>
        <dbReference type="Proteomes" id="UP000724874"/>
    </source>
</evidence>
<evidence type="ECO:0000256" key="2">
    <source>
        <dbReference type="SAM" id="MobiDB-lite"/>
    </source>
</evidence>
<feature type="compositionally biased region" description="Polar residues" evidence="2">
    <location>
        <begin position="50"/>
        <end position="59"/>
    </location>
</feature>
<dbReference type="AlphaFoldDB" id="A0A9P5N7Z9"/>
<reference evidence="3" key="1">
    <citation type="submission" date="2020-11" db="EMBL/GenBank/DDBJ databases">
        <authorList>
            <consortium name="DOE Joint Genome Institute"/>
            <person name="Ahrendt S."/>
            <person name="Riley R."/>
            <person name="Andreopoulos W."/>
            <person name="LaButti K."/>
            <person name="Pangilinan J."/>
            <person name="Ruiz-duenas F.J."/>
            <person name="Barrasa J.M."/>
            <person name="Sanchez-Garcia M."/>
            <person name="Camarero S."/>
            <person name="Miyauchi S."/>
            <person name="Serrano A."/>
            <person name="Linde D."/>
            <person name="Babiker R."/>
            <person name="Drula E."/>
            <person name="Ayuso-Fernandez I."/>
            <person name="Pacheco R."/>
            <person name="Padilla G."/>
            <person name="Ferreira P."/>
            <person name="Barriuso J."/>
            <person name="Kellner H."/>
            <person name="Castanera R."/>
            <person name="Alfaro M."/>
            <person name="Ramirez L."/>
            <person name="Pisabarro A.G."/>
            <person name="Kuo A."/>
            <person name="Tritt A."/>
            <person name="Lipzen A."/>
            <person name="He G."/>
            <person name="Yan M."/>
            <person name="Ng V."/>
            <person name="Cullen D."/>
            <person name="Martin F."/>
            <person name="Rosso M.-N."/>
            <person name="Henrissat B."/>
            <person name="Hibbett D."/>
            <person name="Martinez A.T."/>
            <person name="Grigoriev I.V."/>
        </authorList>
    </citation>
    <scope>NUCLEOTIDE SEQUENCE</scope>
    <source>
        <strain evidence="3">AH 44721</strain>
    </source>
</reference>
<feature type="region of interest" description="Disordered" evidence="2">
    <location>
        <begin position="31"/>
        <end position="62"/>
    </location>
</feature>
<proteinExistence type="predicted"/>
<comment type="caution">
    <text evidence="3">The sequence shown here is derived from an EMBL/GenBank/DDBJ whole genome shotgun (WGS) entry which is preliminary data.</text>
</comment>
<gene>
    <name evidence="3" type="ORF">CPB84DRAFT_1805009</name>
</gene>
<feature type="coiled-coil region" evidence="1">
    <location>
        <begin position="103"/>
        <end position="130"/>
    </location>
</feature>
<protein>
    <recommendedName>
        <fullName evidence="5">F-box domain-containing protein</fullName>
    </recommendedName>
</protein>
<organism evidence="3 4">
    <name type="scientific">Gymnopilus junonius</name>
    <name type="common">Spectacular rustgill mushroom</name>
    <name type="synonym">Gymnopilus spectabilis subsp. junonius</name>
    <dbReference type="NCBI Taxonomy" id="109634"/>
    <lineage>
        <taxon>Eukaryota</taxon>
        <taxon>Fungi</taxon>
        <taxon>Dikarya</taxon>
        <taxon>Basidiomycota</taxon>
        <taxon>Agaricomycotina</taxon>
        <taxon>Agaricomycetes</taxon>
        <taxon>Agaricomycetidae</taxon>
        <taxon>Agaricales</taxon>
        <taxon>Agaricineae</taxon>
        <taxon>Hymenogastraceae</taxon>
        <taxon>Gymnopilus</taxon>
    </lineage>
</organism>
<evidence type="ECO:0000256" key="1">
    <source>
        <dbReference type="SAM" id="Coils"/>
    </source>
</evidence>
<dbReference type="OrthoDB" id="2837156at2759"/>
<evidence type="ECO:0000313" key="3">
    <source>
        <dbReference type="EMBL" id="KAF8869260.1"/>
    </source>
</evidence>
<dbReference type="SUPFAM" id="SSF52047">
    <property type="entry name" value="RNI-like"/>
    <property type="match status" value="1"/>
</dbReference>